<gene>
    <name evidence="2" type="ORF">UFOVP246_68</name>
    <name evidence="1" type="ORF">UFOVP59_47</name>
</gene>
<dbReference type="InterPro" id="IPR051082">
    <property type="entry name" value="Pentapeptide-BTB/POZ_domain"/>
</dbReference>
<dbReference type="InterPro" id="IPR001646">
    <property type="entry name" value="5peptide_repeat"/>
</dbReference>
<dbReference type="Pfam" id="PF00805">
    <property type="entry name" value="Pentapeptide"/>
    <property type="match status" value="1"/>
</dbReference>
<dbReference type="Pfam" id="PF19062">
    <property type="entry name" value="DUF5758"/>
    <property type="match status" value="1"/>
</dbReference>
<evidence type="ECO:0000313" key="2">
    <source>
        <dbReference type="EMBL" id="CAB5221000.1"/>
    </source>
</evidence>
<accession>A0A6J5KXW9</accession>
<dbReference type="PANTHER" id="PTHR14136:SF17">
    <property type="entry name" value="BTB_POZ DOMAIN-CONTAINING PROTEIN KCTD9"/>
    <property type="match status" value="1"/>
</dbReference>
<organism evidence="1">
    <name type="scientific">uncultured Caudovirales phage</name>
    <dbReference type="NCBI Taxonomy" id="2100421"/>
    <lineage>
        <taxon>Viruses</taxon>
        <taxon>Duplodnaviria</taxon>
        <taxon>Heunggongvirae</taxon>
        <taxon>Uroviricota</taxon>
        <taxon>Caudoviricetes</taxon>
        <taxon>Peduoviridae</taxon>
        <taxon>Maltschvirus</taxon>
        <taxon>Maltschvirus maltsch</taxon>
    </lineage>
</organism>
<dbReference type="EMBL" id="LR796181">
    <property type="protein sequence ID" value="CAB4124779.1"/>
    <property type="molecule type" value="Genomic_DNA"/>
</dbReference>
<reference evidence="1" key="1">
    <citation type="submission" date="2020-04" db="EMBL/GenBank/DDBJ databases">
        <authorList>
            <person name="Chiriac C."/>
            <person name="Salcher M."/>
            <person name="Ghai R."/>
            <person name="Kavagutti S V."/>
        </authorList>
    </citation>
    <scope>NUCLEOTIDE SEQUENCE</scope>
</reference>
<evidence type="ECO:0000313" key="1">
    <source>
        <dbReference type="EMBL" id="CAB4124779.1"/>
    </source>
</evidence>
<sequence>MIVNGYEIKPYANLRGANLSGADLNDADLYGANLRDANLRDANLYGANLSGADLNDANLRDANLRDANLRGANLSGADLRGAKLPKFQITPKGYSLYGFKKVQGGVVVLLIPADAGRTASLVGRKCRAEYAVVIEGEGVSKHDGKTVYKVGETVYPDKYDDDIRVECTSGIHFFLTREEANDY</sequence>
<dbReference type="Gene3D" id="2.160.20.80">
    <property type="entry name" value="E3 ubiquitin-protein ligase SopA"/>
    <property type="match status" value="1"/>
</dbReference>
<name>A0A6J5KXW9_9CAUD</name>
<proteinExistence type="predicted"/>
<dbReference type="SUPFAM" id="SSF141571">
    <property type="entry name" value="Pentapeptide repeat-like"/>
    <property type="match status" value="1"/>
</dbReference>
<dbReference type="PANTHER" id="PTHR14136">
    <property type="entry name" value="BTB_POZ DOMAIN-CONTAINING PROTEIN KCTD9"/>
    <property type="match status" value="1"/>
</dbReference>
<dbReference type="InterPro" id="IPR043919">
    <property type="entry name" value="DUF5758"/>
</dbReference>
<dbReference type="EMBL" id="LR798291">
    <property type="protein sequence ID" value="CAB5221000.1"/>
    <property type="molecule type" value="Genomic_DNA"/>
</dbReference>
<protein>
    <submittedName>
        <fullName evidence="1">Pentapeptide repeat</fullName>
    </submittedName>
</protein>